<sequence length="197" mass="20736">MRALAASLAVALVLTPAPAAHAAAVATGTLTGTLTTAKGAPAAGVYLELKPAVGDVWMLPQAWTDENGHYTLDLPPGRYKVGFHFHATMSTQWVPRATRDSRATWFTVTEGGTTVVDEVLFPTGGMTVTLAGHTDFCVEAIGDRFLSYACTTSGEVALTDLPVNLYMVTALVDENLVGWGDAEVTEDAVTPLEIVPT</sequence>
<keyword evidence="1" id="KW-0732">Signal</keyword>
<protein>
    <recommendedName>
        <fullName evidence="4">Carboxypeptidase regulatory-like domain-containing protein</fullName>
    </recommendedName>
</protein>
<dbReference type="GO" id="GO:0030246">
    <property type="term" value="F:carbohydrate binding"/>
    <property type="evidence" value="ECO:0007669"/>
    <property type="project" value="InterPro"/>
</dbReference>
<dbReference type="InterPro" id="IPR013784">
    <property type="entry name" value="Carb-bd-like_fold"/>
</dbReference>
<evidence type="ECO:0008006" key="4">
    <source>
        <dbReference type="Google" id="ProtNLM"/>
    </source>
</evidence>
<reference evidence="2" key="1">
    <citation type="submission" date="2021-01" db="EMBL/GenBank/DDBJ databases">
        <title>Whole genome shotgun sequence of Actinoplanes rishiriensis NBRC 108556.</title>
        <authorList>
            <person name="Komaki H."/>
            <person name="Tamura T."/>
        </authorList>
    </citation>
    <scope>NUCLEOTIDE SEQUENCE</scope>
    <source>
        <strain evidence="2">NBRC 108556</strain>
    </source>
</reference>
<comment type="caution">
    <text evidence="2">The sequence shown here is derived from an EMBL/GenBank/DDBJ whole genome shotgun (WGS) entry which is preliminary data.</text>
</comment>
<proteinExistence type="predicted"/>
<accession>A0A919JZK4</accession>
<dbReference type="EMBL" id="BOMV01000057">
    <property type="protein sequence ID" value="GIE97603.1"/>
    <property type="molecule type" value="Genomic_DNA"/>
</dbReference>
<feature type="chain" id="PRO_5036697493" description="Carboxypeptidase regulatory-like domain-containing protein" evidence="1">
    <location>
        <begin position="23"/>
        <end position="197"/>
    </location>
</feature>
<dbReference type="Gene3D" id="2.60.40.1120">
    <property type="entry name" value="Carboxypeptidase-like, regulatory domain"/>
    <property type="match status" value="1"/>
</dbReference>
<name>A0A919JZK4_9ACTN</name>
<dbReference type="SUPFAM" id="SSF49452">
    <property type="entry name" value="Starch-binding domain-like"/>
    <property type="match status" value="1"/>
</dbReference>
<feature type="signal peptide" evidence="1">
    <location>
        <begin position="1"/>
        <end position="22"/>
    </location>
</feature>
<evidence type="ECO:0000256" key="1">
    <source>
        <dbReference type="SAM" id="SignalP"/>
    </source>
</evidence>
<evidence type="ECO:0000313" key="3">
    <source>
        <dbReference type="Proteomes" id="UP000636960"/>
    </source>
</evidence>
<keyword evidence="3" id="KW-1185">Reference proteome</keyword>
<gene>
    <name evidence="2" type="ORF">Ari01nite_50680</name>
</gene>
<dbReference type="Proteomes" id="UP000636960">
    <property type="component" value="Unassembled WGS sequence"/>
</dbReference>
<dbReference type="AlphaFoldDB" id="A0A919JZK4"/>
<evidence type="ECO:0000313" key="2">
    <source>
        <dbReference type="EMBL" id="GIE97603.1"/>
    </source>
</evidence>
<organism evidence="2 3">
    <name type="scientific">Paractinoplanes rishiriensis</name>
    <dbReference type="NCBI Taxonomy" id="1050105"/>
    <lineage>
        <taxon>Bacteria</taxon>
        <taxon>Bacillati</taxon>
        <taxon>Actinomycetota</taxon>
        <taxon>Actinomycetes</taxon>
        <taxon>Micromonosporales</taxon>
        <taxon>Micromonosporaceae</taxon>
        <taxon>Paractinoplanes</taxon>
    </lineage>
</organism>